<name>A0A975Y2Y8_9NOST</name>
<evidence type="ECO:0000259" key="1">
    <source>
        <dbReference type="Pfam" id="PF13274"/>
    </source>
</evidence>
<feature type="domain" description="Antitoxin SocA-like Panacea" evidence="1">
    <location>
        <begin position="36"/>
        <end position="126"/>
    </location>
</feature>
<accession>A0A975Y2Y8</accession>
<dbReference type="EMBL" id="CP021056">
    <property type="protein sequence ID" value="QXE21584.1"/>
    <property type="molecule type" value="Genomic_DNA"/>
</dbReference>
<dbReference type="Proteomes" id="UP000683511">
    <property type="component" value="Chromosome"/>
</dbReference>
<dbReference type="AlphaFoldDB" id="A0A975Y2Y8"/>
<gene>
    <name evidence="2" type="ORF">B6N60_00261</name>
</gene>
<organism evidence="2 3">
    <name type="scientific">Richelia sinica FACHB-800</name>
    <dbReference type="NCBI Taxonomy" id="1357546"/>
    <lineage>
        <taxon>Bacteria</taxon>
        <taxon>Bacillati</taxon>
        <taxon>Cyanobacteriota</taxon>
        <taxon>Cyanophyceae</taxon>
        <taxon>Nostocales</taxon>
        <taxon>Nostocaceae</taxon>
        <taxon>Richelia</taxon>
    </lineage>
</organism>
<reference evidence="2" key="1">
    <citation type="submission" date="2017-04" db="EMBL/GenBank/DDBJ databases">
        <title>Genome deletions in a multicellular cyanobacterial endosymbiont for morphological adaptation in marine diatoms.</title>
        <authorList>
            <person name="Wang Y."/>
            <person name="Gao H."/>
            <person name="Li R."/>
            <person name="Xu X."/>
        </authorList>
    </citation>
    <scope>NUCLEOTIDE SEQUENCE</scope>
    <source>
        <strain evidence="2">FACHB 800</strain>
    </source>
</reference>
<evidence type="ECO:0000313" key="3">
    <source>
        <dbReference type="Proteomes" id="UP000683511"/>
    </source>
</evidence>
<keyword evidence="3" id="KW-1185">Reference proteome</keyword>
<dbReference type="KEGG" id="rsin:B6N60_00261"/>
<dbReference type="InterPro" id="IPR025272">
    <property type="entry name" value="SocA_Panacea"/>
</dbReference>
<dbReference type="Pfam" id="PF13274">
    <property type="entry name" value="SocA_Panacea"/>
    <property type="match status" value="1"/>
</dbReference>
<sequence>MAKKEVIMPITTSKAIADYFIWLANETGSFLSNLKLQKLVYYAQAWYLALYDQSLFAEDFEAWVHGPVIPDLYQEYKKFGWKPIVKDVEEPKFADQVHEFLAELVAVYFSCDAFELEQMTHREDPWIQARGNIPQDAPSNAIISKEAMKEYYQERAEAEED</sequence>
<protein>
    <submittedName>
        <fullName evidence="2">Prophage protein (Ps3)</fullName>
    </submittedName>
</protein>
<evidence type="ECO:0000313" key="2">
    <source>
        <dbReference type="EMBL" id="QXE21584.1"/>
    </source>
</evidence>
<proteinExistence type="predicted"/>